<feature type="domain" description="Nose resistant-to-fluoxetine protein N-terminal" evidence="3">
    <location>
        <begin position="98"/>
        <end position="290"/>
    </location>
</feature>
<reference evidence="4 5" key="1">
    <citation type="submission" date="2024-08" db="EMBL/GenBank/DDBJ databases">
        <authorList>
            <person name="Cucini C."/>
            <person name="Frati F."/>
        </authorList>
    </citation>
    <scope>NUCLEOTIDE SEQUENCE [LARGE SCALE GENOMIC DNA]</scope>
</reference>
<evidence type="ECO:0000256" key="2">
    <source>
        <dbReference type="SAM" id="SignalP"/>
    </source>
</evidence>
<feature type="transmembrane region" description="Helical" evidence="1">
    <location>
        <begin position="661"/>
        <end position="684"/>
    </location>
</feature>
<keyword evidence="2" id="KW-0732">Signal</keyword>
<protein>
    <recommendedName>
        <fullName evidence="3">Nose resistant-to-fluoxetine protein N-terminal domain-containing protein</fullName>
    </recommendedName>
</protein>
<keyword evidence="5" id="KW-1185">Reference proteome</keyword>
<dbReference type="SMART" id="SM00703">
    <property type="entry name" value="NRF"/>
    <property type="match status" value="1"/>
</dbReference>
<dbReference type="InterPro" id="IPR052728">
    <property type="entry name" value="O2_lipid_transport_reg"/>
</dbReference>
<feature type="transmembrane region" description="Helical" evidence="1">
    <location>
        <begin position="696"/>
        <end position="719"/>
    </location>
</feature>
<evidence type="ECO:0000259" key="3">
    <source>
        <dbReference type="SMART" id="SM00703"/>
    </source>
</evidence>
<feature type="transmembrane region" description="Helical" evidence="1">
    <location>
        <begin position="554"/>
        <end position="575"/>
    </location>
</feature>
<accession>A0ABP1RKN9</accession>
<proteinExistence type="predicted"/>
<evidence type="ECO:0000256" key="1">
    <source>
        <dbReference type="SAM" id="Phobius"/>
    </source>
</evidence>
<dbReference type="PANTHER" id="PTHR11161">
    <property type="entry name" value="O-ACYLTRANSFERASE"/>
    <property type="match status" value="1"/>
</dbReference>
<dbReference type="InterPro" id="IPR002656">
    <property type="entry name" value="Acyl_transf_3_dom"/>
</dbReference>
<evidence type="ECO:0000313" key="5">
    <source>
        <dbReference type="Proteomes" id="UP001642540"/>
    </source>
</evidence>
<dbReference type="EMBL" id="CAXLJM020000078">
    <property type="protein sequence ID" value="CAL8129603.1"/>
    <property type="molecule type" value="Genomic_DNA"/>
</dbReference>
<keyword evidence="1" id="KW-0812">Transmembrane</keyword>
<dbReference type="PANTHER" id="PTHR11161:SF0">
    <property type="entry name" value="O-ACYLTRANSFERASE LIKE PROTEIN"/>
    <property type="match status" value="1"/>
</dbReference>
<gene>
    <name evidence="4" type="ORF">ODALV1_LOCUS23321</name>
</gene>
<name>A0ABP1RKN9_9HEXA</name>
<feature type="transmembrane region" description="Helical" evidence="1">
    <location>
        <begin position="628"/>
        <end position="649"/>
    </location>
</feature>
<feature type="transmembrane region" description="Helical" evidence="1">
    <location>
        <begin position="418"/>
        <end position="444"/>
    </location>
</feature>
<feature type="transmembrane region" description="Helical" evidence="1">
    <location>
        <begin position="739"/>
        <end position="760"/>
    </location>
</feature>
<keyword evidence="1" id="KW-1133">Transmembrane helix</keyword>
<keyword evidence="1" id="KW-0472">Membrane</keyword>
<feature type="transmembrane region" description="Helical" evidence="1">
    <location>
        <begin position="595"/>
        <end position="616"/>
    </location>
</feature>
<feature type="chain" id="PRO_5046886309" description="Nose resistant-to-fluoxetine protein N-terminal domain-containing protein" evidence="2">
    <location>
        <begin position="25"/>
        <end position="820"/>
    </location>
</feature>
<feature type="transmembrane region" description="Helical" evidence="1">
    <location>
        <begin position="464"/>
        <end position="485"/>
    </location>
</feature>
<evidence type="ECO:0000313" key="4">
    <source>
        <dbReference type="EMBL" id="CAL8129603.1"/>
    </source>
</evidence>
<comment type="caution">
    <text evidence="4">The sequence shown here is derived from an EMBL/GenBank/DDBJ whole genome shotgun (WGS) entry which is preliminary data.</text>
</comment>
<feature type="transmembrane region" description="Helical" evidence="1">
    <location>
        <begin position="313"/>
        <end position="336"/>
    </location>
</feature>
<dbReference type="InterPro" id="IPR006621">
    <property type="entry name" value="Nose-resist-to-fluoxetine_N"/>
</dbReference>
<feature type="signal peptide" evidence="2">
    <location>
        <begin position="1"/>
        <end position="24"/>
    </location>
</feature>
<feature type="transmembrane region" description="Helical" evidence="1">
    <location>
        <begin position="379"/>
        <end position="398"/>
    </location>
</feature>
<dbReference type="Pfam" id="PF01757">
    <property type="entry name" value="Acyl_transf_3"/>
    <property type="match status" value="1"/>
</dbReference>
<dbReference type="Proteomes" id="UP001642540">
    <property type="component" value="Unassembled WGS sequence"/>
</dbReference>
<sequence length="820" mass="93357">MKGSIFIRVATLSFGFAILSQVNGAVIPDVPNEPHIHSDLEVGDLLRSGLLTGVEPEVVTNMLRNMIVPSYMQEFLKLFENKQLLPDLLTKLFDGVPTEHCKTHATEWIWRVADRNISIANELNKWVLHMVDSWGKPPEGLLSGHVNAYGDFDECVNIKVADLQILNNFTNSENAPKSFEGRYCTMYIADYNTSMPTALKRPGTTLKEYMEEMGANGSTSDYLRDMEIKRAVSFEELLRLVMQREGVLISPSLGVCMPNSCSNLEIQQILINAFDMMYTPIKGSELYPEGLMWPSPLGGCYDKAKPDFDAADISVIALLALLAGLCLISGIVDYWLNHGVDKPLKRGLPYQYFMSFSLYTNIKKWLSTRRGAEDMGCLHGIRFLSTSWVVLAHTYYAITFLPQWNMVDVKQVYENWPVMTVINSTFAVDTFFVLSGMLVCYNLFKMFDKTKGKLNVPMFYVHRYLRLTPTYAILVGIMATIIPYLGNGPYWAVMTRWGNICENNWWTNLLYVNNFVNTSWLCQGEAWYLANDMQFYVVSPFIIYPMWKWEMMGAILLCVYTILSCACPILLVHFYDTTPTTLPTRDIGKWFTHIYIRPYARIQTFLVGVWLGWILYKTRGKKVKLPAVVVIINWALSTAICLTVLYSISNWFDPEVEIPKVAGLAYAGLSRVGWGVSISWVIFACMKGYGGLINSFLSWSVFMPLGRLCYCVYLVSLHLQMILHVRFTQPMRFDNYTQINFFFGHLIMSFIVGFFCTLLFESPFMILQKLIFEGGGGGGPRPQNPADQQRPSKRYGIFYNNADTIINAQVTEPNPKVSTD</sequence>
<organism evidence="4 5">
    <name type="scientific">Orchesella dallaii</name>
    <dbReference type="NCBI Taxonomy" id="48710"/>
    <lineage>
        <taxon>Eukaryota</taxon>
        <taxon>Metazoa</taxon>
        <taxon>Ecdysozoa</taxon>
        <taxon>Arthropoda</taxon>
        <taxon>Hexapoda</taxon>
        <taxon>Collembola</taxon>
        <taxon>Entomobryomorpha</taxon>
        <taxon>Entomobryoidea</taxon>
        <taxon>Orchesellidae</taxon>
        <taxon>Orchesellinae</taxon>
        <taxon>Orchesella</taxon>
    </lineage>
</organism>
<dbReference type="Pfam" id="PF20146">
    <property type="entry name" value="NRF"/>
    <property type="match status" value="1"/>
</dbReference>